<feature type="region of interest" description="Disordered" evidence="1">
    <location>
        <begin position="1"/>
        <end position="21"/>
    </location>
</feature>
<evidence type="ECO:0000256" key="1">
    <source>
        <dbReference type="SAM" id="MobiDB-lite"/>
    </source>
</evidence>
<organism evidence="2 3">
    <name type="scientific">Protea cynaroides</name>
    <dbReference type="NCBI Taxonomy" id="273540"/>
    <lineage>
        <taxon>Eukaryota</taxon>
        <taxon>Viridiplantae</taxon>
        <taxon>Streptophyta</taxon>
        <taxon>Embryophyta</taxon>
        <taxon>Tracheophyta</taxon>
        <taxon>Spermatophyta</taxon>
        <taxon>Magnoliopsida</taxon>
        <taxon>Proteales</taxon>
        <taxon>Proteaceae</taxon>
        <taxon>Protea</taxon>
    </lineage>
</organism>
<evidence type="ECO:0000313" key="2">
    <source>
        <dbReference type="EMBL" id="KAJ4950502.1"/>
    </source>
</evidence>
<dbReference type="AlphaFoldDB" id="A0A9Q0GR51"/>
<keyword evidence="3" id="KW-1185">Reference proteome</keyword>
<dbReference type="EMBL" id="JAMYWD010000012">
    <property type="protein sequence ID" value="KAJ4950502.1"/>
    <property type="molecule type" value="Genomic_DNA"/>
</dbReference>
<dbReference type="OrthoDB" id="6270329at2759"/>
<evidence type="ECO:0000313" key="3">
    <source>
        <dbReference type="Proteomes" id="UP001141806"/>
    </source>
</evidence>
<feature type="region of interest" description="Disordered" evidence="1">
    <location>
        <begin position="290"/>
        <end position="318"/>
    </location>
</feature>
<proteinExistence type="predicted"/>
<comment type="caution">
    <text evidence="2">The sequence shown here is derived from an EMBL/GenBank/DDBJ whole genome shotgun (WGS) entry which is preliminary data.</text>
</comment>
<name>A0A9Q0GR51_9MAGN</name>
<reference evidence="2" key="1">
    <citation type="journal article" date="2023" name="Plant J.">
        <title>The genome of the king protea, Protea cynaroides.</title>
        <authorList>
            <person name="Chang J."/>
            <person name="Duong T.A."/>
            <person name="Schoeman C."/>
            <person name="Ma X."/>
            <person name="Roodt D."/>
            <person name="Barker N."/>
            <person name="Li Z."/>
            <person name="Van de Peer Y."/>
            <person name="Mizrachi E."/>
        </authorList>
    </citation>
    <scope>NUCLEOTIDE SEQUENCE</scope>
    <source>
        <tissue evidence="2">Young leaves</tissue>
    </source>
</reference>
<dbReference type="Proteomes" id="UP001141806">
    <property type="component" value="Unassembled WGS sequence"/>
</dbReference>
<accession>A0A9Q0GR51</accession>
<gene>
    <name evidence="2" type="ORF">NE237_027334</name>
</gene>
<protein>
    <submittedName>
        <fullName evidence="2">Uncharacterized protein</fullName>
    </submittedName>
</protein>
<sequence length="318" mass="36176">MADQDDQQPLDTTNPDNENVAFDLWDDPFYSIFDDDQFGPTALPNIHSSPTSNVDIASPLNPMEDPLPWEFHDDLCESIRETLDDSGDNLVNEDEDNTQHTNTDFVNTMPLAVWPPLPVPFSCSCCQVLREIIYCNGTQIARLEIHGRVGIICHAIKEIRNNFDNLAPTVEYVMIDFTTHSIENVKRYLIQYCQEQRQAGYVMTRDPLSAFYDALCAGQNWDESNIDTDDYLQDFQTQTGQEEENEENRLAKSGLAAQLLLRIYCLDYDAEGENCPNESGRFATLFSPTYRGSSQETASMPHRPQEDMPETQTKKMAT</sequence>